<accession>B8MA28</accession>
<dbReference type="RefSeq" id="XP_002482349.1">
    <property type="nucleotide sequence ID" value="XM_002482304.1"/>
</dbReference>
<dbReference type="OrthoDB" id="5296287at2759"/>
<dbReference type="HOGENOM" id="CLU_008455_11_0_1"/>
<dbReference type="GO" id="GO:0022857">
    <property type="term" value="F:transmembrane transporter activity"/>
    <property type="evidence" value="ECO:0007669"/>
    <property type="project" value="TreeGrafter"/>
</dbReference>
<feature type="transmembrane region" description="Helical" evidence="6">
    <location>
        <begin position="31"/>
        <end position="49"/>
    </location>
</feature>
<reference evidence="8" key="1">
    <citation type="journal article" date="2015" name="Genome Announc.">
        <title>Genome sequence of the AIDS-associated pathogen Penicillium marneffei (ATCC18224) and its near taxonomic relative Talaromyces stipitatus (ATCC10500).</title>
        <authorList>
            <person name="Nierman W.C."/>
            <person name="Fedorova-Abrams N.D."/>
            <person name="Andrianopoulos A."/>
        </authorList>
    </citation>
    <scope>NUCLEOTIDE SEQUENCE [LARGE SCALE GENOMIC DNA]</scope>
    <source>
        <strain evidence="8">ATCC 10500 / CBS 375.48 / QM 6759 / NRRL 1006</strain>
    </source>
</reference>
<evidence type="ECO:0000313" key="7">
    <source>
        <dbReference type="EMBL" id="EED18357.1"/>
    </source>
</evidence>
<comment type="similarity">
    <text evidence="2">Belongs to the major facilitator superfamily.</text>
</comment>
<organism evidence="7 8">
    <name type="scientific">Talaromyces stipitatus (strain ATCC 10500 / CBS 375.48 / QM 6759 / NRRL 1006)</name>
    <name type="common">Penicillium stipitatum</name>
    <dbReference type="NCBI Taxonomy" id="441959"/>
    <lineage>
        <taxon>Eukaryota</taxon>
        <taxon>Fungi</taxon>
        <taxon>Dikarya</taxon>
        <taxon>Ascomycota</taxon>
        <taxon>Pezizomycotina</taxon>
        <taxon>Eurotiomycetes</taxon>
        <taxon>Eurotiomycetidae</taxon>
        <taxon>Eurotiales</taxon>
        <taxon>Trichocomaceae</taxon>
        <taxon>Talaromyces</taxon>
        <taxon>Talaromyces sect. Talaromyces</taxon>
    </lineage>
</organism>
<dbReference type="GO" id="GO:0016020">
    <property type="term" value="C:membrane"/>
    <property type="evidence" value="ECO:0007669"/>
    <property type="project" value="UniProtKB-SubCell"/>
</dbReference>
<dbReference type="Proteomes" id="UP000001745">
    <property type="component" value="Unassembled WGS sequence"/>
</dbReference>
<dbReference type="GeneID" id="8100085"/>
<protein>
    <recommendedName>
        <fullName evidence="9">Major facilitator superfamily (MFS) profile domain-containing protein</fullName>
    </recommendedName>
</protein>
<dbReference type="InParanoid" id="B8MA28"/>
<evidence type="ECO:0008006" key="9">
    <source>
        <dbReference type="Google" id="ProtNLM"/>
    </source>
</evidence>
<dbReference type="eggNOG" id="KOG0255">
    <property type="taxonomic scope" value="Eukaryota"/>
</dbReference>
<feature type="transmembrane region" description="Helical" evidence="6">
    <location>
        <begin position="70"/>
        <end position="89"/>
    </location>
</feature>
<dbReference type="PANTHER" id="PTHR23502:SF68">
    <property type="entry name" value="MULTIDRUG TRANSPORTER, PUTATIVE (AFU_ORTHOLOGUE AFUA_3G01120)-RELATED"/>
    <property type="match status" value="1"/>
</dbReference>
<dbReference type="InterPro" id="IPR036259">
    <property type="entry name" value="MFS_trans_sf"/>
</dbReference>
<dbReference type="SUPFAM" id="SSF103473">
    <property type="entry name" value="MFS general substrate transporter"/>
    <property type="match status" value="1"/>
</dbReference>
<dbReference type="AlphaFoldDB" id="B8MA28"/>
<evidence type="ECO:0000256" key="3">
    <source>
        <dbReference type="ARBA" id="ARBA00022692"/>
    </source>
</evidence>
<dbReference type="Gene3D" id="1.20.1250.20">
    <property type="entry name" value="MFS general substrate transporter like domains"/>
    <property type="match status" value="1"/>
</dbReference>
<keyword evidence="3 6" id="KW-0812">Transmembrane</keyword>
<dbReference type="PhylomeDB" id="B8MA28"/>
<comment type="subcellular location">
    <subcellularLocation>
        <location evidence="1">Membrane</location>
        <topology evidence="1">Multi-pass membrane protein</topology>
    </subcellularLocation>
</comment>
<keyword evidence="4 6" id="KW-1133">Transmembrane helix</keyword>
<dbReference type="PANTHER" id="PTHR23502">
    <property type="entry name" value="MAJOR FACILITATOR SUPERFAMILY"/>
    <property type="match status" value="1"/>
</dbReference>
<evidence type="ECO:0000313" key="8">
    <source>
        <dbReference type="Proteomes" id="UP000001745"/>
    </source>
</evidence>
<gene>
    <name evidence="7" type="ORF">TSTA_121010</name>
</gene>
<feature type="transmembrane region" description="Helical" evidence="6">
    <location>
        <begin position="163"/>
        <end position="184"/>
    </location>
</feature>
<dbReference type="EMBL" id="EQ962655">
    <property type="protein sequence ID" value="EED18357.1"/>
    <property type="molecule type" value="Genomic_DNA"/>
</dbReference>
<name>B8MA28_TALSN</name>
<evidence type="ECO:0000256" key="4">
    <source>
        <dbReference type="ARBA" id="ARBA00022989"/>
    </source>
</evidence>
<evidence type="ECO:0000256" key="5">
    <source>
        <dbReference type="ARBA" id="ARBA00023136"/>
    </source>
</evidence>
<keyword evidence="5 6" id="KW-0472">Membrane</keyword>
<sequence>MTMYAPGASELVAEFRITSDIVMVETYHWEVGITVLAYLGLSIGCVLGLTTFSLLSDRLLGKDDAPERRLILMILLGPCIPAGIFWYGWTADRGVHWIVPIIGTSFIGMGTLVVSSSAQLYIVDMFGQQGAASALAALILVRNASGTFLPLVAIPLYNKLGLGWGHSILGFITLAFTAVPFVFYKYGGWLRAKFPLNLQNA</sequence>
<proteinExistence type="inferred from homology"/>
<keyword evidence="8" id="KW-1185">Reference proteome</keyword>
<dbReference type="VEuPathDB" id="FungiDB:TSTA_121010"/>
<evidence type="ECO:0000256" key="1">
    <source>
        <dbReference type="ARBA" id="ARBA00004141"/>
    </source>
</evidence>
<evidence type="ECO:0000256" key="2">
    <source>
        <dbReference type="ARBA" id="ARBA00008335"/>
    </source>
</evidence>
<dbReference type="STRING" id="441959.B8MA28"/>
<feature type="transmembrane region" description="Helical" evidence="6">
    <location>
        <begin position="134"/>
        <end position="157"/>
    </location>
</feature>
<evidence type="ECO:0000256" key="6">
    <source>
        <dbReference type="SAM" id="Phobius"/>
    </source>
</evidence>
<feature type="transmembrane region" description="Helical" evidence="6">
    <location>
        <begin position="95"/>
        <end position="122"/>
    </location>
</feature>
<dbReference type="OMA" id="LMITISY"/>